<evidence type="ECO:0000313" key="4">
    <source>
        <dbReference type="Proteomes" id="UP000029444"/>
    </source>
</evidence>
<dbReference type="Pfam" id="PF13602">
    <property type="entry name" value="ADH_zinc_N_2"/>
    <property type="match status" value="1"/>
</dbReference>
<protein>
    <submittedName>
        <fullName evidence="3">Alcohol dehydrogenase</fullName>
    </submittedName>
</protein>
<reference evidence="3 4" key="1">
    <citation type="submission" date="2012-09" db="EMBL/GenBank/DDBJ databases">
        <title>Genome Sequence of alkane-degrading Bacterium Alcanivorax sp. 19-m-6.</title>
        <authorList>
            <person name="Lai Q."/>
            <person name="Shao Z."/>
        </authorList>
    </citation>
    <scope>NUCLEOTIDE SEQUENCE [LARGE SCALE GENOMIC DNA]</scope>
    <source>
        <strain evidence="3 4">19-m-6</strain>
    </source>
</reference>
<dbReference type="PANTHER" id="PTHR11695:SF294">
    <property type="entry name" value="RETICULON-4-INTERACTING PROTEIN 1, MITOCHONDRIAL"/>
    <property type="match status" value="1"/>
</dbReference>
<accession>A0A095SHP7</accession>
<name>A0A095SHP7_9GAMM</name>
<dbReference type="GO" id="GO:0016491">
    <property type="term" value="F:oxidoreductase activity"/>
    <property type="evidence" value="ECO:0007669"/>
    <property type="project" value="UniProtKB-KW"/>
</dbReference>
<dbReference type="EMBL" id="ARXV01000011">
    <property type="protein sequence ID" value="KGD64131.1"/>
    <property type="molecule type" value="Genomic_DNA"/>
</dbReference>
<dbReference type="SUPFAM" id="SSF50129">
    <property type="entry name" value="GroES-like"/>
    <property type="match status" value="1"/>
</dbReference>
<evidence type="ECO:0000313" key="3">
    <source>
        <dbReference type="EMBL" id="KGD64131.1"/>
    </source>
</evidence>
<dbReference type="InterPro" id="IPR011032">
    <property type="entry name" value="GroES-like_sf"/>
</dbReference>
<dbReference type="CDD" id="cd08267">
    <property type="entry name" value="MDR1"/>
    <property type="match status" value="1"/>
</dbReference>
<feature type="domain" description="Enoyl reductase (ER)" evidence="2">
    <location>
        <begin position="10"/>
        <end position="313"/>
    </location>
</feature>
<dbReference type="SUPFAM" id="SSF51735">
    <property type="entry name" value="NAD(P)-binding Rossmann-fold domains"/>
    <property type="match status" value="1"/>
</dbReference>
<dbReference type="InterPro" id="IPR020843">
    <property type="entry name" value="ER"/>
</dbReference>
<dbReference type="OrthoDB" id="4190732at2"/>
<dbReference type="AlphaFoldDB" id="A0A095SHP7"/>
<organism evidence="3 4">
    <name type="scientific">Alcanivorax nanhaiticus</name>
    <dbReference type="NCBI Taxonomy" id="1177154"/>
    <lineage>
        <taxon>Bacteria</taxon>
        <taxon>Pseudomonadati</taxon>
        <taxon>Pseudomonadota</taxon>
        <taxon>Gammaproteobacteria</taxon>
        <taxon>Oceanospirillales</taxon>
        <taxon>Alcanivoracaceae</taxon>
        <taxon>Alcanivorax</taxon>
    </lineage>
</organism>
<dbReference type="Gene3D" id="3.40.50.720">
    <property type="entry name" value="NAD(P)-binding Rossmann-like Domain"/>
    <property type="match status" value="1"/>
</dbReference>
<dbReference type="SMART" id="SM00829">
    <property type="entry name" value="PKS_ER"/>
    <property type="match status" value="1"/>
</dbReference>
<keyword evidence="4" id="KW-1185">Reference proteome</keyword>
<dbReference type="InterPro" id="IPR036291">
    <property type="entry name" value="NAD(P)-bd_dom_sf"/>
</dbReference>
<dbReference type="InterPro" id="IPR013154">
    <property type="entry name" value="ADH-like_N"/>
</dbReference>
<dbReference type="PROSITE" id="PS01162">
    <property type="entry name" value="QOR_ZETA_CRYSTAL"/>
    <property type="match status" value="1"/>
</dbReference>
<dbReference type="InterPro" id="IPR002364">
    <property type="entry name" value="Quin_OxRdtase/zeta-crystal_CS"/>
</dbReference>
<evidence type="ECO:0000259" key="2">
    <source>
        <dbReference type="SMART" id="SM00829"/>
    </source>
</evidence>
<dbReference type="GO" id="GO:0008270">
    <property type="term" value="F:zinc ion binding"/>
    <property type="evidence" value="ECO:0007669"/>
    <property type="project" value="InterPro"/>
</dbReference>
<evidence type="ECO:0000256" key="1">
    <source>
        <dbReference type="ARBA" id="ARBA00023002"/>
    </source>
</evidence>
<keyword evidence="1" id="KW-0560">Oxidoreductase</keyword>
<comment type="caution">
    <text evidence="3">The sequence shown here is derived from an EMBL/GenBank/DDBJ whole genome shotgun (WGS) entry which is preliminary data.</text>
</comment>
<dbReference type="eggNOG" id="COG0604">
    <property type="taxonomic scope" value="Bacteria"/>
</dbReference>
<dbReference type="Proteomes" id="UP000029444">
    <property type="component" value="Unassembled WGS sequence"/>
</dbReference>
<dbReference type="Pfam" id="PF08240">
    <property type="entry name" value="ADH_N"/>
    <property type="match status" value="1"/>
</dbReference>
<gene>
    <name evidence="3" type="ORF">Y5S_02671</name>
</gene>
<dbReference type="InterPro" id="IPR050700">
    <property type="entry name" value="YIM1/Zinc_Alcohol_DH_Fams"/>
</dbReference>
<dbReference type="PANTHER" id="PTHR11695">
    <property type="entry name" value="ALCOHOL DEHYDROGENASE RELATED"/>
    <property type="match status" value="1"/>
</dbReference>
<sequence length="320" mass="34273">MKAITTTGWGPNTKLVVTETDAPARLGVDDVLVEVHAASVNPKDWKLNYHLAMAATPVGTHRLPPIFGDDLAGVVIAKGSNVRHFEIGDAVYGMDMRLRTASLAEQARISQHRVAKKPANLSFNEAASLPLAALTALQGLRKGGARPGKSVLIIGASGGVGTLAVQIAKQMKLHVTGVCSTRNLDFVRELGADALIDYTQGDYRKTAGEFDIVFDVTSYETPLTCRTLLGKSGHFISTGGQGASMVATPFYRLLGKKADTVVVESYRQDLDTLAEMVEQGVLKPIIDSVFPLAESEAAYERNRSGRCRGKVVIEVTQSAH</sequence>
<dbReference type="Gene3D" id="3.90.180.10">
    <property type="entry name" value="Medium-chain alcohol dehydrogenases, catalytic domain"/>
    <property type="match status" value="1"/>
</dbReference>
<dbReference type="PATRIC" id="fig|1177154.3.peg.2705"/>
<dbReference type="STRING" id="1177154.Y5S_02671"/>
<proteinExistence type="predicted"/>
<dbReference type="RefSeq" id="WP_035233666.1">
    <property type="nucleotide sequence ID" value="NZ_ARXV01000011.1"/>
</dbReference>